<accession>B4W3J7</accession>
<dbReference type="EMBL" id="DS989875">
    <property type="protein sequence ID" value="EDX71160.1"/>
    <property type="molecule type" value="Genomic_DNA"/>
</dbReference>
<name>B4W3J7_9CYAN</name>
<sequence>MTDGGSSLSSLLAFIMNDSASHKIALYDATKLDVQDTIACGVSK</sequence>
<reference evidence="1 2" key="1">
    <citation type="submission" date="2008-07" db="EMBL/GenBank/DDBJ databases">
        <authorList>
            <person name="Tandeau de Marsac N."/>
            <person name="Ferriera S."/>
            <person name="Johnson J."/>
            <person name="Kravitz S."/>
            <person name="Beeson K."/>
            <person name="Sutton G."/>
            <person name="Rogers Y.-H."/>
            <person name="Friedman R."/>
            <person name="Frazier M."/>
            <person name="Venter J.C."/>
        </authorList>
    </citation>
    <scope>NUCLEOTIDE SEQUENCE [LARGE SCALE GENOMIC DNA]</scope>
    <source>
        <strain evidence="1 2">PCC 7420</strain>
    </source>
</reference>
<evidence type="ECO:0000313" key="1">
    <source>
        <dbReference type="EMBL" id="EDX71160.1"/>
    </source>
</evidence>
<dbReference type="Proteomes" id="UP000003835">
    <property type="component" value="Unassembled WGS sequence"/>
</dbReference>
<dbReference type="HOGENOM" id="CLU_3214834_0_0_3"/>
<keyword evidence="2" id="KW-1185">Reference proteome</keyword>
<dbReference type="AlphaFoldDB" id="B4W3J7"/>
<protein>
    <submittedName>
        <fullName evidence="1">Uncharacterized protein</fullName>
    </submittedName>
</protein>
<proteinExistence type="predicted"/>
<organism evidence="1 2">
    <name type="scientific">Coleofasciculus chthonoplastes PCC 7420</name>
    <dbReference type="NCBI Taxonomy" id="118168"/>
    <lineage>
        <taxon>Bacteria</taxon>
        <taxon>Bacillati</taxon>
        <taxon>Cyanobacteriota</taxon>
        <taxon>Cyanophyceae</taxon>
        <taxon>Coleofasciculales</taxon>
        <taxon>Coleofasciculaceae</taxon>
        <taxon>Coleofasciculus</taxon>
    </lineage>
</organism>
<gene>
    <name evidence="1" type="ORF">MC7420_2721</name>
</gene>
<evidence type="ECO:0000313" key="2">
    <source>
        <dbReference type="Proteomes" id="UP000003835"/>
    </source>
</evidence>